<evidence type="ECO:0000313" key="5">
    <source>
        <dbReference type="Proteomes" id="UP000295414"/>
    </source>
</evidence>
<sequence length="185" mass="19472">MKKSLMLACALALSVLSASAFAGDGFVRAEVGQSKVKGSLDGGDSAHDDDTAYSLRGGYWFNSNFAVEGNYSRFYDQTLYNDGVDYAKGKLSSIGLGVVVKEHATPTDLGFFVQLRGGIARGKLSVNSSLGNGSATSTKPYYGIGAGYDFSKTFGVSLNYDHNQGSGDGLRISANTLSLGLEARF</sequence>
<keyword evidence="5" id="KW-1185">Reference proteome</keyword>
<dbReference type="RefSeq" id="WP_162797669.1">
    <property type="nucleotide sequence ID" value="NZ_MSZW01000010.1"/>
</dbReference>
<dbReference type="Pfam" id="PF13505">
    <property type="entry name" value="OMP_b-brl"/>
    <property type="match status" value="1"/>
</dbReference>
<evidence type="ECO:0000256" key="1">
    <source>
        <dbReference type="ARBA" id="ARBA00022729"/>
    </source>
</evidence>
<comment type="caution">
    <text evidence="4">The sequence shown here is derived from an EMBL/GenBank/DDBJ whole genome shotgun (WGS) entry which is preliminary data.</text>
</comment>
<dbReference type="SUPFAM" id="SSF56925">
    <property type="entry name" value="OMPA-like"/>
    <property type="match status" value="1"/>
</dbReference>
<feature type="domain" description="Outer membrane protein beta-barrel" evidence="3">
    <location>
        <begin position="10"/>
        <end position="185"/>
    </location>
</feature>
<feature type="signal peptide" evidence="2">
    <location>
        <begin position="1"/>
        <end position="22"/>
    </location>
</feature>
<proteinExistence type="predicted"/>
<gene>
    <name evidence="4" type="ORF">EDC34_102117</name>
</gene>
<name>A0A4R3N7H4_9GAMM</name>
<protein>
    <submittedName>
        <fullName evidence="4">Outer membrane protein with beta-barrel domain</fullName>
    </submittedName>
</protein>
<dbReference type="Gene3D" id="2.40.160.20">
    <property type="match status" value="1"/>
</dbReference>
<feature type="chain" id="PRO_5020848196" evidence="2">
    <location>
        <begin position="23"/>
        <end position="185"/>
    </location>
</feature>
<keyword evidence="1 2" id="KW-0732">Signal</keyword>
<dbReference type="Proteomes" id="UP000295414">
    <property type="component" value="Unassembled WGS sequence"/>
</dbReference>
<accession>A0A4R3N7H4</accession>
<reference evidence="4 5" key="1">
    <citation type="submission" date="2019-03" db="EMBL/GenBank/DDBJ databases">
        <title>Genomic Encyclopedia of Type Strains, Phase IV (KMG-IV): sequencing the most valuable type-strain genomes for metagenomic binning, comparative biology and taxonomic classification.</title>
        <authorList>
            <person name="Goeker M."/>
        </authorList>
    </citation>
    <scope>NUCLEOTIDE SEQUENCE [LARGE SCALE GENOMIC DNA]</scope>
    <source>
        <strain evidence="4 5">DSM 13605</strain>
    </source>
</reference>
<dbReference type="EMBL" id="SMAP01000002">
    <property type="protein sequence ID" value="TCT25229.1"/>
    <property type="molecule type" value="Genomic_DNA"/>
</dbReference>
<organism evidence="4 5">
    <name type="scientific">Thermomonas haemolytica</name>
    <dbReference type="NCBI Taxonomy" id="141949"/>
    <lineage>
        <taxon>Bacteria</taxon>
        <taxon>Pseudomonadati</taxon>
        <taxon>Pseudomonadota</taxon>
        <taxon>Gammaproteobacteria</taxon>
        <taxon>Lysobacterales</taxon>
        <taxon>Lysobacteraceae</taxon>
        <taxon>Thermomonas</taxon>
    </lineage>
</organism>
<evidence type="ECO:0000256" key="2">
    <source>
        <dbReference type="SAM" id="SignalP"/>
    </source>
</evidence>
<dbReference type="AlphaFoldDB" id="A0A4R3N7H4"/>
<dbReference type="InterPro" id="IPR011250">
    <property type="entry name" value="OMP/PagP_B-barrel"/>
</dbReference>
<evidence type="ECO:0000313" key="4">
    <source>
        <dbReference type="EMBL" id="TCT25229.1"/>
    </source>
</evidence>
<dbReference type="InterPro" id="IPR027385">
    <property type="entry name" value="Beta-barrel_OMP"/>
</dbReference>
<evidence type="ECO:0000259" key="3">
    <source>
        <dbReference type="Pfam" id="PF13505"/>
    </source>
</evidence>